<dbReference type="PROSITE" id="PS50847">
    <property type="entry name" value="GRAM_POS_ANCHORING"/>
    <property type="match status" value="1"/>
</dbReference>
<evidence type="ECO:0000256" key="2">
    <source>
        <dbReference type="ARBA" id="ARBA00022512"/>
    </source>
</evidence>
<keyword evidence="7" id="KW-1133">Transmembrane helix</keyword>
<dbReference type="EMBL" id="JAASTX010000018">
    <property type="protein sequence ID" value="MBC1492748.1"/>
    <property type="molecule type" value="Genomic_DNA"/>
</dbReference>
<proteinExistence type="predicted"/>
<evidence type="ECO:0000313" key="10">
    <source>
        <dbReference type="EMBL" id="MBC1492748.1"/>
    </source>
</evidence>
<organism evidence="10 11">
    <name type="scientific">Listeria booriae</name>
    <dbReference type="NCBI Taxonomy" id="1552123"/>
    <lineage>
        <taxon>Bacteria</taxon>
        <taxon>Bacillati</taxon>
        <taxon>Bacillota</taxon>
        <taxon>Bacilli</taxon>
        <taxon>Bacillales</taxon>
        <taxon>Listeriaceae</taxon>
        <taxon>Listeria</taxon>
    </lineage>
</organism>
<comment type="caution">
    <text evidence="10">The sequence shown here is derived from an EMBL/GenBank/DDBJ whole genome shotgun (WGS) entry which is preliminary data.</text>
</comment>
<keyword evidence="5" id="KW-0572">Peptidoglycan-anchor</keyword>
<protein>
    <submittedName>
        <fullName evidence="10">Isopeptide-forming domain-containing fimbrial protein</fullName>
    </submittedName>
</protein>
<evidence type="ECO:0000256" key="1">
    <source>
        <dbReference type="ARBA" id="ARBA00004168"/>
    </source>
</evidence>
<keyword evidence="7" id="KW-0812">Transmembrane</keyword>
<keyword evidence="2" id="KW-0134">Cell wall</keyword>
<feature type="region of interest" description="Disordered" evidence="6">
    <location>
        <begin position="634"/>
        <end position="680"/>
    </location>
</feature>
<dbReference type="Gene3D" id="2.60.40.740">
    <property type="match status" value="2"/>
</dbReference>
<dbReference type="RefSeq" id="WP_185417931.1">
    <property type="nucleotide sequence ID" value="NZ_JAASTX010000018.1"/>
</dbReference>
<evidence type="ECO:0000313" key="11">
    <source>
        <dbReference type="Proteomes" id="UP000533953"/>
    </source>
</evidence>
<evidence type="ECO:0000259" key="9">
    <source>
        <dbReference type="PROSITE" id="PS50847"/>
    </source>
</evidence>
<feature type="domain" description="Gram-positive cocci surface proteins LPxTG" evidence="9">
    <location>
        <begin position="680"/>
        <end position="716"/>
    </location>
</feature>
<feature type="compositionally biased region" description="Basic and acidic residues" evidence="6">
    <location>
        <begin position="473"/>
        <end position="487"/>
    </location>
</feature>
<keyword evidence="7" id="KW-0472">Membrane</keyword>
<feature type="chain" id="PRO_5030636336" evidence="8">
    <location>
        <begin position="36"/>
        <end position="716"/>
    </location>
</feature>
<evidence type="ECO:0000256" key="8">
    <source>
        <dbReference type="SAM" id="SignalP"/>
    </source>
</evidence>
<comment type="subcellular location">
    <subcellularLocation>
        <location evidence="1">Secreted</location>
        <location evidence="1">Cell wall</location>
        <topology evidence="1">Peptidoglycan-anchor</topology>
    </subcellularLocation>
</comment>
<dbReference type="NCBIfam" id="TIGR01167">
    <property type="entry name" value="LPXTG_anchor"/>
    <property type="match status" value="1"/>
</dbReference>
<sequence length="716" mass="79065">MKHQKKMKKVLKVVATAALGGLVALSVFPTSEAKAATVDFNNLQPIQQFPGAAETDYVLNDYKASDKVPAGFTFFERFGAQTKMESFGVENTTLDTTDALHPDLDLKKDFRLFEANKNAKGQVGVWYREAGSYDGKTIDIKMTATDWDVFISPTNKSVPLLMFHKDPQIGTAFFGLNSMTIKREYYDHATGKPVKVSGPMTITDLDSHQGVEIQKEGVSKLYIKKTSPLEYKETANSYVFFDPDFINADKGHATGDFDNQVGWNQDYMLTYLYTGTSITHTYFLDHVGLNHNKDTISYSTVVGFDTDGRKPAPSEVEKPTKTNSDTDETDQQHITLTNFNETFVSKVSHVVPAEFSTFFYKSYSIEDQIKPELNVVGTKVTNEDQKDVTSLFNITTTNNLVKAVLKNPADEGFYGHTYTLHISQQIKPGADVSKYIDKSGIVNIPNNATVFIDSDGYVTNDVEATPPTVVNPKVDKNVSDSDEKNKKDNITLENRNEAFTWAVNHHFGNGNNWQAARLHDSVNEALDITAVKVLDKDGVDVTKSGKLTITGNEIQFDLSKVDGSYAYLANQTYTLLIDTKIKSTVTDEQLTTFIKDGGIPNRAELIFTLNGKEVTIESNIPKVIPPTPLVVTPEPPAPETPATVTPVPPKKALEKKATPKTPAPKKATPVKETPKTTAKIPKTGDQSMILFVLGGLGLVAISVVLLRRKRKQDVTK</sequence>
<feature type="compositionally biased region" description="Low complexity" evidence="6">
    <location>
        <begin position="664"/>
        <end position="679"/>
    </location>
</feature>
<gene>
    <name evidence="10" type="ORF">HCI99_13065</name>
</gene>
<reference evidence="10 11" key="1">
    <citation type="submission" date="2020-03" db="EMBL/GenBank/DDBJ databases">
        <title>Soil Listeria distribution.</title>
        <authorList>
            <person name="Liao J."/>
            <person name="Wiedmann M."/>
        </authorList>
    </citation>
    <scope>NUCLEOTIDE SEQUENCE [LARGE SCALE GENOMIC DNA]</scope>
    <source>
        <strain evidence="10 11">FSL L7-1547</strain>
    </source>
</reference>
<dbReference type="InterPro" id="IPR019931">
    <property type="entry name" value="LPXTG_anchor"/>
</dbReference>
<feature type="compositionally biased region" description="Basic and acidic residues" evidence="6">
    <location>
        <begin position="307"/>
        <end position="320"/>
    </location>
</feature>
<evidence type="ECO:0000256" key="6">
    <source>
        <dbReference type="SAM" id="MobiDB-lite"/>
    </source>
</evidence>
<feature type="region of interest" description="Disordered" evidence="6">
    <location>
        <begin position="468"/>
        <end position="487"/>
    </location>
</feature>
<feature type="region of interest" description="Disordered" evidence="6">
    <location>
        <begin position="307"/>
        <end position="331"/>
    </location>
</feature>
<keyword evidence="4 8" id="KW-0732">Signal</keyword>
<dbReference type="AlphaFoldDB" id="A0A7X0XF03"/>
<evidence type="ECO:0000256" key="3">
    <source>
        <dbReference type="ARBA" id="ARBA00022525"/>
    </source>
</evidence>
<evidence type="ECO:0000256" key="4">
    <source>
        <dbReference type="ARBA" id="ARBA00022729"/>
    </source>
</evidence>
<keyword evidence="3" id="KW-0964">Secreted</keyword>
<dbReference type="Pfam" id="PF00746">
    <property type="entry name" value="Gram_pos_anchor"/>
    <property type="match status" value="1"/>
</dbReference>
<feature type="signal peptide" evidence="8">
    <location>
        <begin position="1"/>
        <end position="35"/>
    </location>
</feature>
<dbReference type="Proteomes" id="UP000533953">
    <property type="component" value="Unassembled WGS sequence"/>
</dbReference>
<feature type="transmembrane region" description="Helical" evidence="7">
    <location>
        <begin position="688"/>
        <end position="706"/>
    </location>
</feature>
<name>A0A7X0XF03_9LIST</name>
<dbReference type="NCBIfam" id="TIGR04226">
    <property type="entry name" value="RrgB_K2N_iso_D2"/>
    <property type="match status" value="2"/>
</dbReference>
<evidence type="ECO:0000256" key="5">
    <source>
        <dbReference type="ARBA" id="ARBA00023088"/>
    </source>
</evidence>
<evidence type="ECO:0000256" key="7">
    <source>
        <dbReference type="SAM" id="Phobius"/>
    </source>
</evidence>
<accession>A0A7X0XF03</accession>
<dbReference type="InterPro" id="IPR026466">
    <property type="entry name" value="Fim_isopep_form_D2_dom"/>
</dbReference>